<reference evidence="2" key="1">
    <citation type="submission" date="2022-06" db="EMBL/GenBank/DDBJ databases">
        <title>Sequencing the genomes of 1000 actinobacteria strains.</title>
        <authorList>
            <person name="Klenk H.-P."/>
        </authorList>
    </citation>
    <scope>NUCLEOTIDE SEQUENCE</scope>
    <source>
        <strain evidence="2">DSM 46694</strain>
    </source>
</reference>
<organism evidence="2 3">
    <name type="scientific">Nonomuraea thailandensis</name>
    <dbReference type="NCBI Taxonomy" id="1188745"/>
    <lineage>
        <taxon>Bacteria</taxon>
        <taxon>Bacillati</taxon>
        <taxon>Actinomycetota</taxon>
        <taxon>Actinomycetes</taxon>
        <taxon>Streptosporangiales</taxon>
        <taxon>Streptosporangiaceae</taxon>
        <taxon>Nonomuraea</taxon>
    </lineage>
</organism>
<comment type="caution">
    <text evidence="2">The sequence shown here is derived from an EMBL/GenBank/DDBJ whole genome shotgun (WGS) entry which is preliminary data.</text>
</comment>
<accession>A0A9X2G5Y1</accession>
<feature type="compositionally biased region" description="Basic residues" evidence="1">
    <location>
        <begin position="1"/>
        <end position="16"/>
    </location>
</feature>
<gene>
    <name evidence="2" type="ORF">HD597_000227</name>
</gene>
<dbReference type="Proteomes" id="UP001139648">
    <property type="component" value="Unassembled WGS sequence"/>
</dbReference>
<feature type="region of interest" description="Disordered" evidence="1">
    <location>
        <begin position="1"/>
        <end position="32"/>
    </location>
</feature>
<feature type="compositionally biased region" description="Gly residues" evidence="1">
    <location>
        <begin position="115"/>
        <end position="127"/>
    </location>
</feature>
<keyword evidence="3" id="KW-1185">Reference proteome</keyword>
<protein>
    <submittedName>
        <fullName evidence="2">Uncharacterized protein</fullName>
    </submittedName>
</protein>
<proteinExistence type="predicted"/>
<evidence type="ECO:0000313" key="2">
    <source>
        <dbReference type="EMBL" id="MCP2353207.1"/>
    </source>
</evidence>
<evidence type="ECO:0000256" key="1">
    <source>
        <dbReference type="SAM" id="MobiDB-lite"/>
    </source>
</evidence>
<evidence type="ECO:0000313" key="3">
    <source>
        <dbReference type="Proteomes" id="UP001139648"/>
    </source>
</evidence>
<name>A0A9X2G5Y1_9ACTN</name>
<dbReference type="AlphaFoldDB" id="A0A9X2G5Y1"/>
<sequence>MTSRRQQKKHQQRPVSHRYDMPAQESPDVPVTYLPLTRGEGVRQPRIFDPALKQFTYAFRAGDPIFEDEETGRRRRRARREAIDHLVGIVALTLVAEPRTARQPPAGGVDRRAGPGSGRSRLGGGTA</sequence>
<dbReference type="EMBL" id="JAMZEB010000001">
    <property type="protein sequence ID" value="MCP2353207.1"/>
    <property type="molecule type" value="Genomic_DNA"/>
</dbReference>
<feature type="region of interest" description="Disordered" evidence="1">
    <location>
        <begin position="97"/>
        <end position="127"/>
    </location>
</feature>